<dbReference type="Pfam" id="PF06276">
    <property type="entry name" value="FhuF"/>
    <property type="match status" value="1"/>
</dbReference>
<dbReference type="AlphaFoldDB" id="A0A0D8BXN0"/>
<dbReference type="Gene3D" id="6.10.250.3370">
    <property type="match status" value="1"/>
</dbReference>
<dbReference type="OrthoDB" id="495728at2"/>
<evidence type="ECO:0000256" key="2">
    <source>
        <dbReference type="ARBA" id="ARBA00007832"/>
    </source>
</evidence>
<dbReference type="PANTHER" id="PTHR34384:SF5">
    <property type="entry name" value="L-2,3-DIAMINOPROPANOATE--CITRATE LIGASE"/>
    <property type="match status" value="1"/>
</dbReference>
<dbReference type="GO" id="GO:0019290">
    <property type="term" value="P:siderophore biosynthetic process"/>
    <property type="evidence" value="ECO:0007669"/>
    <property type="project" value="InterPro"/>
</dbReference>
<dbReference type="EMBL" id="JYBP01000003">
    <property type="protein sequence ID" value="KJE28734.1"/>
    <property type="molecule type" value="Genomic_DNA"/>
</dbReference>
<dbReference type="PATRIC" id="fig|1462.6.peg.3107"/>
<evidence type="ECO:0000259" key="4">
    <source>
        <dbReference type="Pfam" id="PF06276"/>
    </source>
</evidence>
<feature type="domain" description="Aerobactin siderophore biosynthesis IucA/IucC N-terminal" evidence="3">
    <location>
        <begin position="185"/>
        <end position="426"/>
    </location>
</feature>
<evidence type="ECO:0000313" key="6">
    <source>
        <dbReference type="Proteomes" id="UP000032522"/>
    </source>
</evidence>
<evidence type="ECO:0000313" key="5">
    <source>
        <dbReference type="EMBL" id="KJE28734.1"/>
    </source>
</evidence>
<dbReference type="InterPro" id="IPR022770">
    <property type="entry name" value="IucA/IucC-like_C"/>
</dbReference>
<proteinExistence type="inferred from homology"/>
<feature type="domain" description="Aerobactin siderophore biosynthesis IucA/IucC-like C-terminal" evidence="4">
    <location>
        <begin position="460"/>
        <end position="621"/>
    </location>
</feature>
<dbReference type="GO" id="GO:0016881">
    <property type="term" value="F:acid-amino acid ligase activity"/>
    <property type="evidence" value="ECO:0007669"/>
    <property type="project" value="UniProtKB-ARBA"/>
</dbReference>
<dbReference type="InterPro" id="IPR007310">
    <property type="entry name" value="Aerobactin_biosyn_IucA/IucC_N"/>
</dbReference>
<comment type="similarity">
    <text evidence="2">Belongs to the IucA/IucC family.</text>
</comment>
<sequence>MNSSILFLTEEEETYRYLQTVDPSLARLFLDTLPNSRQRIANRLLQALIREQLLSPDRVVWEQTGHKLELSILLSMKKRITAAVMERFSLGHFTVARLWLLDQKERKPLSSPLELLELLQREGLISCAPNWDGFCAEIANSVINDALAQAAAERRRCRWRDTYGATYSSSLEWVRAQPQPFSPLTFYEQTVIDGHTLHPCAKTRLGFSVQDMIDYSPEWEAKVALPLLAVRRSHCRFISFSYGRMADWVYEQDKTLQAVVQKALRAYGLSECEYDVIPVHPWQWKHVIQQRFQNELAAKTIVPIDGGVLPAYPLVSVRTFMIPGASGDHLKTPINVQMTSAIRTVSPAAAANGPRLSLWLNDVLVKERLAPRFQVVSETAGIAFSPQGRTDNEDAALAKQLSAIVRTNPERDLAERDIMMPAVTLLAPSFLSGKPVAAELVEEYAANQGASSVREAAVWFFRQYAEMLVPPLLLLLCKYGISLEAHLQNSLPVFRSGAPQSMHVRDLGGIRLHCGRFGRHRYPLDELAPSSIVTADLNELRHTFTHAVIHNHLGELIACLSRTFSIDEALLWQATADVMENAFAALTRDSETEEQARQDRDALFSPVLPMKALVAMRLTDDLRNRFIETANPLAKWKREEWEQ</sequence>
<gene>
    <name evidence="5" type="ORF">LG52_2812</name>
</gene>
<dbReference type="InterPro" id="IPR037455">
    <property type="entry name" value="LucA/IucC-like"/>
</dbReference>
<comment type="caution">
    <text evidence="5">The sequence shown here is derived from an EMBL/GenBank/DDBJ whole genome shotgun (WGS) entry which is preliminary data.</text>
</comment>
<dbReference type="Pfam" id="PF04183">
    <property type="entry name" value="IucA_IucC"/>
    <property type="match status" value="1"/>
</dbReference>
<organism evidence="5 6">
    <name type="scientific">Geobacillus kaustophilus</name>
    <dbReference type="NCBI Taxonomy" id="1462"/>
    <lineage>
        <taxon>Bacteria</taxon>
        <taxon>Bacillati</taxon>
        <taxon>Bacillota</taxon>
        <taxon>Bacilli</taxon>
        <taxon>Bacillales</taxon>
        <taxon>Anoxybacillaceae</taxon>
        <taxon>Geobacillus</taxon>
        <taxon>Geobacillus thermoleovorans group</taxon>
    </lineage>
</organism>
<reference evidence="5 6" key="1">
    <citation type="submission" date="2015-01" db="EMBL/GenBank/DDBJ databases">
        <authorList>
            <person name="Filippidou S."/>
            <person name="Jeanneret N."/>
            <person name="Russel-Delif L."/>
            <person name="Junier T."/>
            <person name="Wunderlin T."/>
            <person name="Molina V."/>
            <person name="Johnson S.L."/>
            <person name="Davenport K.W."/>
            <person name="Chain P.S."/>
            <person name="Dorador C."/>
            <person name="Junier P."/>
        </authorList>
    </citation>
    <scope>NUCLEOTIDE SEQUENCE [LARGE SCALE GENOMIC DNA]</scope>
    <source>
        <strain evidence="5 6">Et7/4</strain>
    </source>
</reference>
<comment type="pathway">
    <text evidence="1">Siderophore biosynthesis.</text>
</comment>
<dbReference type="PANTHER" id="PTHR34384">
    <property type="entry name" value="L-2,3-DIAMINOPROPANOATE--CITRATE LIGASE"/>
    <property type="match status" value="1"/>
</dbReference>
<name>A0A0D8BXN0_GEOKU</name>
<protein>
    <submittedName>
        <fullName evidence="5">IucA / IucC family protein</fullName>
    </submittedName>
</protein>
<dbReference type="Gene3D" id="1.10.510.40">
    <property type="match status" value="1"/>
</dbReference>
<evidence type="ECO:0000259" key="3">
    <source>
        <dbReference type="Pfam" id="PF04183"/>
    </source>
</evidence>
<accession>A0A0D8BXN0</accession>
<dbReference type="RefSeq" id="WP_044732381.1">
    <property type="nucleotide sequence ID" value="NZ_JYBP01000003.1"/>
</dbReference>
<dbReference type="Proteomes" id="UP000032522">
    <property type="component" value="Unassembled WGS sequence"/>
</dbReference>
<evidence type="ECO:0000256" key="1">
    <source>
        <dbReference type="ARBA" id="ARBA00004924"/>
    </source>
</evidence>